<gene>
    <name evidence="1" type="ORF">Rmf_16610</name>
</gene>
<evidence type="ECO:0000313" key="2">
    <source>
        <dbReference type="Proteomes" id="UP000831327"/>
    </source>
</evidence>
<reference evidence="1 2" key="1">
    <citation type="journal article" date="2016" name="Microbes Environ.">
        <title>Phylogenetically diverse aerobic anoxygenic phototrophic bacteria isolated from epilithic biofilms in Tama river, Japan.</title>
        <authorList>
            <person name="Hirose S."/>
            <person name="Matsuura K."/>
            <person name="Haruta S."/>
        </authorList>
    </citation>
    <scope>NUCLEOTIDE SEQUENCE [LARGE SCALE GENOMIC DNA]</scope>
    <source>
        <strain evidence="1 2">S08</strain>
    </source>
</reference>
<protein>
    <submittedName>
        <fullName evidence="1">Uncharacterized protein</fullName>
    </submittedName>
</protein>
<proteinExistence type="predicted"/>
<keyword evidence="2" id="KW-1185">Reference proteome</keyword>
<dbReference type="EMBL" id="AP025637">
    <property type="protein sequence ID" value="BDG71732.1"/>
    <property type="molecule type" value="Genomic_DNA"/>
</dbReference>
<accession>A0ABM7Y1R2</accession>
<organism evidence="1 2">
    <name type="scientific">Roseomonas fluvialis</name>
    <dbReference type="NCBI Taxonomy" id="1750527"/>
    <lineage>
        <taxon>Bacteria</taxon>
        <taxon>Pseudomonadati</taxon>
        <taxon>Pseudomonadota</taxon>
        <taxon>Alphaproteobacteria</taxon>
        <taxon>Acetobacterales</taxon>
        <taxon>Roseomonadaceae</taxon>
        <taxon>Roseomonas</taxon>
    </lineage>
</organism>
<name>A0ABM7Y1R2_9PROT</name>
<sequence>MEAEVGGSGTASNLAFGQCSSCSAQPRAVAGNKDTGDGKAALPIALYQRCTPAIVARPRTEAQREFCIRQEAMIQADSICLEVARRTASKRRYLHAGGPRIAEHPHHRCSMKHRHASAEQPSAVAHPLCH</sequence>
<dbReference type="Proteomes" id="UP000831327">
    <property type="component" value="Chromosome"/>
</dbReference>
<evidence type="ECO:0000313" key="1">
    <source>
        <dbReference type="EMBL" id="BDG71732.1"/>
    </source>
</evidence>